<keyword evidence="5 7" id="KW-0472">Membrane</keyword>
<feature type="domain" description="Heme-copper oxidase subunit III family profile" evidence="8">
    <location>
        <begin position="1"/>
        <end position="229"/>
    </location>
</feature>
<evidence type="ECO:0000313" key="10">
    <source>
        <dbReference type="Proteomes" id="UP000236743"/>
    </source>
</evidence>
<organism evidence="9 10">
    <name type="scientific">Bosea lathyri</name>
    <dbReference type="NCBI Taxonomy" id="1036778"/>
    <lineage>
        <taxon>Bacteria</taxon>
        <taxon>Pseudomonadati</taxon>
        <taxon>Pseudomonadota</taxon>
        <taxon>Alphaproteobacteria</taxon>
        <taxon>Hyphomicrobiales</taxon>
        <taxon>Boseaceae</taxon>
        <taxon>Bosea</taxon>
    </lineage>
</organism>
<dbReference type="Gene3D" id="1.20.120.80">
    <property type="entry name" value="Cytochrome c oxidase, subunit III, four-helix bundle"/>
    <property type="match status" value="1"/>
</dbReference>
<evidence type="ECO:0000256" key="5">
    <source>
        <dbReference type="ARBA" id="ARBA00023136"/>
    </source>
</evidence>
<gene>
    <name evidence="9" type="ORF">SAMN04488115_11188</name>
</gene>
<evidence type="ECO:0000313" key="9">
    <source>
        <dbReference type="EMBL" id="SEG74449.1"/>
    </source>
</evidence>
<accession>A0A1H6CN17</accession>
<keyword evidence="4 7" id="KW-1133">Transmembrane helix</keyword>
<reference evidence="9 10" key="1">
    <citation type="submission" date="2016-10" db="EMBL/GenBank/DDBJ databases">
        <authorList>
            <person name="de Groot N.N."/>
        </authorList>
    </citation>
    <scope>NUCLEOTIDE SEQUENCE [LARGE SCALE GENOMIC DNA]</scope>
    <source>
        <strain evidence="9 10">DSM 26656</strain>
    </source>
</reference>
<dbReference type="InterPro" id="IPR013833">
    <property type="entry name" value="Cyt_c_oxidase_su3_a-hlx"/>
</dbReference>
<dbReference type="InterPro" id="IPR000298">
    <property type="entry name" value="Cyt_c_oxidase-like_su3"/>
</dbReference>
<name>A0A1H6CN17_9HYPH</name>
<evidence type="ECO:0000256" key="3">
    <source>
        <dbReference type="ARBA" id="ARBA00022692"/>
    </source>
</evidence>
<dbReference type="PANTHER" id="PTHR11403:SF10">
    <property type="entry name" value="CYTOCHROME C OXIDASE"/>
    <property type="match status" value="1"/>
</dbReference>
<dbReference type="GO" id="GO:0004129">
    <property type="term" value="F:cytochrome-c oxidase activity"/>
    <property type="evidence" value="ECO:0007669"/>
    <property type="project" value="InterPro"/>
</dbReference>
<feature type="transmembrane region" description="Helical" evidence="7">
    <location>
        <begin position="209"/>
        <end position="227"/>
    </location>
</feature>
<dbReference type="OrthoDB" id="9808200at2"/>
<evidence type="ECO:0000256" key="2">
    <source>
        <dbReference type="ARBA" id="ARBA00010581"/>
    </source>
</evidence>
<feature type="transmembrane region" description="Helical" evidence="7">
    <location>
        <begin position="122"/>
        <end position="143"/>
    </location>
</feature>
<evidence type="ECO:0000256" key="4">
    <source>
        <dbReference type="ARBA" id="ARBA00022989"/>
    </source>
</evidence>
<dbReference type="GO" id="GO:0005886">
    <property type="term" value="C:plasma membrane"/>
    <property type="evidence" value="ECO:0007669"/>
    <property type="project" value="UniProtKB-SubCell"/>
</dbReference>
<evidence type="ECO:0000256" key="6">
    <source>
        <dbReference type="RuleBase" id="RU003376"/>
    </source>
</evidence>
<feature type="transmembrane region" description="Helical" evidence="7">
    <location>
        <begin position="50"/>
        <end position="68"/>
    </location>
</feature>
<feature type="transmembrane region" description="Helical" evidence="7">
    <location>
        <begin position="155"/>
        <end position="178"/>
    </location>
</feature>
<dbReference type="PROSITE" id="PS50253">
    <property type="entry name" value="COX3"/>
    <property type="match status" value="1"/>
</dbReference>
<feature type="transmembrane region" description="Helical" evidence="7">
    <location>
        <begin position="88"/>
        <end position="110"/>
    </location>
</feature>
<keyword evidence="10" id="KW-1185">Reference proteome</keyword>
<dbReference type="EMBL" id="FNUY01000011">
    <property type="protein sequence ID" value="SEG74449.1"/>
    <property type="molecule type" value="Genomic_DNA"/>
</dbReference>
<dbReference type="PANTHER" id="PTHR11403">
    <property type="entry name" value="CYTOCHROME C OXIDASE SUBUNIT III"/>
    <property type="match status" value="1"/>
</dbReference>
<dbReference type="SUPFAM" id="SSF81452">
    <property type="entry name" value="Cytochrome c oxidase subunit III-like"/>
    <property type="match status" value="1"/>
</dbReference>
<dbReference type="GO" id="GO:0019646">
    <property type="term" value="P:aerobic electron transport chain"/>
    <property type="evidence" value="ECO:0007669"/>
    <property type="project" value="InterPro"/>
</dbReference>
<dbReference type="InterPro" id="IPR035973">
    <property type="entry name" value="Cyt_c_oxidase_su3-like_sf"/>
</dbReference>
<proteinExistence type="inferred from homology"/>
<protein>
    <submittedName>
        <fullName evidence="9">Cytochrome c oxidase subunit 3</fullName>
    </submittedName>
</protein>
<dbReference type="Pfam" id="PF00510">
    <property type="entry name" value="COX3"/>
    <property type="match status" value="1"/>
</dbReference>
<dbReference type="InterPro" id="IPR024791">
    <property type="entry name" value="Cyt_c/ubiquinol_Oxase_su3"/>
</dbReference>
<evidence type="ECO:0000256" key="7">
    <source>
        <dbReference type="SAM" id="Phobius"/>
    </source>
</evidence>
<comment type="subcellular location">
    <subcellularLocation>
        <location evidence="6">Cell membrane</location>
        <topology evidence="6">Multi-pass membrane protein</topology>
    </subcellularLocation>
    <subcellularLocation>
        <location evidence="1">Membrane</location>
        <topology evidence="1">Multi-pass membrane protein</topology>
    </subcellularLocation>
</comment>
<evidence type="ECO:0000256" key="1">
    <source>
        <dbReference type="ARBA" id="ARBA00004141"/>
    </source>
</evidence>
<evidence type="ECO:0000259" key="8">
    <source>
        <dbReference type="PROSITE" id="PS50253"/>
    </source>
</evidence>
<sequence>MIVIVVFMVVLAAFAGWWLSRQGLMAKPWLETGVAGEATGAPPSPRPIEKIGLGAFLAVAGSLFALLVSAYSMRMGLPDWRSLPMPTVLWFSTGLLILSSIALQATVIAARRDELDGIRSGLLAAGVTSLAFLAGQLLAWRELAAAGYFSAGNPAAAFFYLVTAIHGLHMLGGLAVLYRTATRAFDLSAASAPQALGRLRLSVELCATYWHFLLFVWLVLFSLLMRWTDDLIEICRGLLS</sequence>
<dbReference type="RefSeq" id="WP_103874788.1">
    <property type="nucleotide sequence ID" value="NZ_FNUY01000011.1"/>
</dbReference>
<keyword evidence="3 6" id="KW-0812">Transmembrane</keyword>
<comment type="similarity">
    <text evidence="2 6">Belongs to the cytochrome c oxidase subunit 3 family.</text>
</comment>
<dbReference type="AlphaFoldDB" id="A0A1H6CN17"/>
<dbReference type="Proteomes" id="UP000236743">
    <property type="component" value="Unassembled WGS sequence"/>
</dbReference>